<dbReference type="InterPro" id="IPR005467">
    <property type="entry name" value="His_kinase_dom"/>
</dbReference>
<dbReference type="SUPFAM" id="SSF51206">
    <property type="entry name" value="cAMP-binding domain-like"/>
    <property type="match status" value="2"/>
</dbReference>
<protein>
    <recommendedName>
        <fullName evidence="3">Chemotaxis protein CheA</fullName>
        <ecNumber evidence="2">2.7.13.3</ecNumber>
    </recommendedName>
</protein>
<dbReference type="InterPro" id="IPR036890">
    <property type="entry name" value="HATPase_C_sf"/>
</dbReference>
<accession>A0A2T0XKG6</accession>
<dbReference type="Pfam" id="PF02518">
    <property type="entry name" value="HATPase_c"/>
    <property type="match status" value="1"/>
</dbReference>
<dbReference type="PRINTS" id="PR00344">
    <property type="entry name" value="BCTRLSENSOR"/>
</dbReference>
<dbReference type="InterPro" id="IPR004358">
    <property type="entry name" value="Sig_transdc_His_kin-like_C"/>
</dbReference>
<feature type="domain" description="Cyclic nucleotide-binding" evidence="9">
    <location>
        <begin position="7"/>
        <end position="123"/>
    </location>
</feature>
<dbReference type="Gene3D" id="1.20.120.160">
    <property type="entry name" value="HPT domain"/>
    <property type="match status" value="1"/>
</dbReference>
<comment type="caution">
    <text evidence="11">The sequence shown here is derived from an EMBL/GenBank/DDBJ whole genome shotgun (WGS) entry which is preliminary data.</text>
</comment>
<proteinExistence type="predicted"/>
<dbReference type="PROSITE" id="PS50042">
    <property type="entry name" value="CNMP_BINDING_3"/>
    <property type="match status" value="2"/>
</dbReference>
<dbReference type="InterPro" id="IPR036641">
    <property type="entry name" value="HPT_dom_sf"/>
</dbReference>
<dbReference type="InterPro" id="IPR051315">
    <property type="entry name" value="Bact_Chemotaxis_CheA"/>
</dbReference>
<comment type="function">
    <text evidence="7">Involved in the transmission of sensory signals from the chemoreceptors to the flagellar motors. CheA is autophosphorylated; it can transfer its phosphate group to either CheB or CheY.</text>
</comment>
<evidence type="ECO:0000256" key="2">
    <source>
        <dbReference type="ARBA" id="ARBA00012438"/>
    </source>
</evidence>
<keyword evidence="6" id="KW-0418">Kinase</keyword>
<evidence type="ECO:0000256" key="5">
    <source>
        <dbReference type="ARBA" id="ARBA00022679"/>
    </source>
</evidence>
<sequence>MLRDSNLFELLTDDELQLLVSRATEMQVPAGTNLLTEGETCSHIFWLIAGTVNVLAQGETIAQVDSVQCFGELPCLSPGTACSTTVSAITPCRVLRIDRASFLEVLNTVPKLWQILFSQTSERLSSSNKPLSEESKRLRDLLKSTGLLKDLTDKELGFLATRTTESRTASGTNLLVQGQPASNAFWLISGSVHVIVNGEIISQVNTPQCFGEMSCLVRGSTCSATIMTIDECVILTIDQARFVEVLNAVPRMWETFFVQSSKRLMASNQRMSEVLAHVPQGFMKLDRSARITQEYSAKCLRYFHEMNLSGKEFTQLLKMDDLHELESWMEIYEMLFTDSLVPFNDLTALLTSQHRVEEDGKATDFSFTYHPSVDARGQIIAIDIGIEDVTELRKLELANAAMQYEQNVLGRIYGDPETFLSMLELMGMAITDCQDLCDSSNAYEVASFGRQIEITMRSVHSLKGLAGVFGLDSTSRCCDEMAHQIRELEEQVTKYSANEVQPLLAGFVEDFNRSIEQLKHEAAKANALEKKIGATLLKRLKGVVFSQTDFAALKDHVKSGRSPQAIALIAAAEARDPLQLFNNWAVQVDLAARTLGKKARFELTGTGGAIDKDLFIELSSLLVHVMNNAVDHGIEPPDEREDKGKPREGVLKAHVLVENGLLSVEITDDGRGIDWVRLPELARNKPNVDQQAVSNYEQSGELWRILLLPGFTTSSLVTRYSGYGVGLDSINQMVLDKGGILNIYSVPDNGTTISIKIPSSANSEVAHVS</sequence>
<evidence type="ECO:0000256" key="6">
    <source>
        <dbReference type="ARBA" id="ARBA00022777"/>
    </source>
</evidence>
<dbReference type="CDD" id="cd00038">
    <property type="entry name" value="CAP_ED"/>
    <property type="match status" value="2"/>
</dbReference>
<dbReference type="AlphaFoldDB" id="A0A2T0XKG6"/>
<dbReference type="EMBL" id="PVTV01000011">
    <property type="protein sequence ID" value="PRY99449.1"/>
    <property type="molecule type" value="Genomic_DNA"/>
</dbReference>
<keyword evidence="5" id="KW-0808">Transferase</keyword>
<evidence type="ECO:0000256" key="4">
    <source>
        <dbReference type="ARBA" id="ARBA00022553"/>
    </source>
</evidence>
<dbReference type="PROSITE" id="PS50109">
    <property type="entry name" value="HIS_KIN"/>
    <property type="match status" value="1"/>
</dbReference>
<evidence type="ECO:0000313" key="11">
    <source>
        <dbReference type="EMBL" id="PRY99449.1"/>
    </source>
</evidence>
<organism evidence="11 12">
    <name type="scientific">Jezberella montanilacus</name>
    <dbReference type="NCBI Taxonomy" id="323426"/>
    <lineage>
        <taxon>Bacteria</taxon>
        <taxon>Pseudomonadati</taxon>
        <taxon>Pseudomonadota</taxon>
        <taxon>Betaproteobacteria</taxon>
        <taxon>Burkholderiales</taxon>
        <taxon>Alcaligenaceae</taxon>
        <taxon>Jezberella</taxon>
    </lineage>
</organism>
<name>A0A2T0XKG6_9BURK</name>
<feature type="domain" description="Histidine kinase" evidence="10">
    <location>
        <begin position="622"/>
        <end position="761"/>
    </location>
</feature>
<dbReference type="SUPFAM" id="SSF55874">
    <property type="entry name" value="ATPase domain of HSP90 chaperone/DNA topoisomerase II/histidine kinase"/>
    <property type="match status" value="1"/>
</dbReference>
<dbReference type="SMART" id="SM00387">
    <property type="entry name" value="HATPase_c"/>
    <property type="match status" value="1"/>
</dbReference>
<dbReference type="InterPro" id="IPR003594">
    <property type="entry name" value="HATPase_dom"/>
</dbReference>
<feature type="coiled-coil region" evidence="8">
    <location>
        <begin position="471"/>
        <end position="528"/>
    </location>
</feature>
<evidence type="ECO:0000256" key="1">
    <source>
        <dbReference type="ARBA" id="ARBA00000085"/>
    </source>
</evidence>
<dbReference type="FunFam" id="3.30.565.10:FF:000016">
    <property type="entry name" value="Chemotaxis protein CheA, putative"/>
    <property type="match status" value="1"/>
</dbReference>
<evidence type="ECO:0000259" key="9">
    <source>
        <dbReference type="PROSITE" id="PS50042"/>
    </source>
</evidence>
<evidence type="ECO:0000256" key="7">
    <source>
        <dbReference type="ARBA" id="ARBA00035100"/>
    </source>
</evidence>
<dbReference type="Gene3D" id="3.30.450.20">
    <property type="entry name" value="PAS domain"/>
    <property type="match status" value="1"/>
</dbReference>
<keyword evidence="8" id="KW-0175">Coiled coil</keyword>
<dbReference type="InterPro" id="IPR018490">
    <property type="entry name" value="cNMP-bd_dom_sf"/>
</dbReference>
<evidence type="ECO:0000313" key="12">
    <source>
        <dbReference type="Proteomes" id="UP000238308"/>
    </source>
</evidence>
<gene>
    <name evidence="11" type="ORF">BCM14_0895</name>
</gene>
<dbReference type="InterPro" id="IPR000595">
    <property type="entry name" value="cNMP-bd_dom"/>
</dbReference>
<dbReference type="PANTHER" id="PTHR43395">
    <property type="entry name" value="SENSOR HISTIDINE KINASE CHEA"/>
    <property type="match status" value="1"/>
</dbReference>
<dbReference type="PANTHER" id="PTHR43395:SF1">
    <property type="entry name" value="CHEMOTAXIS PROTEIN CHEA"/>
    <property type="match status" value="1"/>
</dbReference>
<dbReference type="Gene3D" id="2.60.120.10">
    <property type="entry name" value="Jelly Rolls"/>
    <property type="match status" value="2"/>
</dbReference>
<dbReference type="Gene3D" id="3.30.565.10">
    <property type="entry name" value="Histidine kinase-like ATPase, C-terminal domain"/>
    <property type="match status" value="1"/>
</dbReference>
<evidence type="ECO:0000256" key="8">
    <source>
        <dbReference type="SAM" id="Coils"/>
    </source>
</evidence>
<dbReference type="SMART" id="SM00100">
    <property type="entry name" value="cNMP"/>
    <property type="match status" value="2"/>
</dbReference>
<evidence type="ECO:0000256" key="3">
    <source>
        <dbReference type="ARBA" id="ARBA00021495"/>
    </source>
</evidence>
<dbReference type="GO" id="GO:0000160">
    <property type="term" value="P:phosphorelay signal transduction system"/>
    <property type="evidence" value="ECO:0007669"/>
    <property type="project" value="InterPro"/>
</dbReference>
<comment type="catalytic activity">
    <reaction evidence="1">
        <text>ATP + protein L-histidine = ADP + protein N-phospho-L-histidine.</text>
        <dbReference type="EC" id="2.7.13.3"/>
    </reaction>
</comment>
<dbReference type="EC" id="2.7.13.3" evidence="2"/>
<dbReference type="Pfam" id="PF00027">
    <property type="entry name" value="cNMP_binding"/>
    <property type="match status" value="2"/>
</dbReference>
<keyword evidence="4" id="KW-0597">Phosphoprotein</keyword>
<dbReference type="GO" id="GO:0004673">
    <property type="term" value="F:protein histidine kinase activity"/>
    <property type="evidence" value="ECO:0007669"/>
    <property type="project" value="UniProtKB-EC"/>
</dbReference>
<evidence type="ECO:0000259" key="10">
    <source>
        <dbReference type="PROSITE" id="PS50109"/>
    </source>
</evidence>
<dbReference type="InterPro" id="IPR014710">
    <property type="entry name" value="RmlC-like_jellyroll"/>
</dbReference>
<dbReference type="SUPFAM" id="SSF47226">
    <property type="entry name" value="Histidine-containing phosphotransfer domain, HPT domain"/>
    <property type="match status" value="1"/>
</dbReference>
<feature type="domain" description="Cyclic nucleotide-binding" evidence="9">
    <location>
        <begin position="147"/>
        <end position="246"/>
    </location>
</feature>
<reference evidence="11 12" key="1">
    <citation type="submission" date="2018-03" db="EMBL/GenBank/DDBJ databases">
        <title>Genomic Encyclopedia of Type Strains, Phase III (KMG-III): the genomes of soil and plant-associated and newly described type strains.</title>
        <authorList>
            <person name="Whitman W."/>
        </authorList>
    </citation>
    <scope>NUCLEOTIDE SEQUENCE [LARGE SCALE GENOMIC DNA]</scope>
    <source>
        <strain evidence="11 12">MWH-P2sevCIIIb</strain>
    </source>
</reference>
<keyword evidence="12" id="KW-1185">Reference proteome</keyword>
<dbReference type="Proteomes" id="UP000238308">
    <property type="component" value="Unassembled WGS sequence"/>
</dbReference>